<comment type="caution">
    <text evidence="2">The sequence shown here is derived from an EMBL/GenBank/DDBJ whole genome shotgun (WGS) entry which is preliminary data.</text>
</comment>
<keyword evidence="1" id="KW-0175">Coiled coil</keyword>
<dbReference type="AlphaFoldDB" id="A0AAV2HY94"/>
<dbReference type="EMBL" id="CAXITT010000257">
    <property type="protein sequence ID" value="CAL1537283.1"/>
    <property type="molecule type" value="Genomic_DNA"/>
</dbReference>
<dbReference type="Proteomes" id="UP001497497">
    <property type="component" value="Unassembled WGS sequence"/>
</dbReference>
<name>A0AAV2HY94_LYMST</name>
<gene>
    <name evidence="2" type="ORF">GSLYS_00011196001</name>
</gene>
<keyword evidence="3" id="KW-1185">Reference proteome</keyword>
<accession>A0AAV2HY94</accession>
<sequence>MQSQPGQLTTVQNILKGKLGEIVIQYKEILDTLKKVDQFINEAETKVMTVVTKKVTSYSLNLASHFDLMQDKLNICMESMEDMVHFHYSDSNENEKSKRSFLTQQCSSSVSYLLKQKLETLEEKMSSLETHVLAKENNLSSRLYKTEAKQMLMEQILVGNDDVVIQGKADLSKIRQDVDRLASQHEVWRQDLEEFKEKMAALEILRDALNKVNKNVSSRRDLSKKLKELEGDLTQVKSTVAKLDSTSTKQGKIWRYMN</sequence>
<proteinExistence type="predicted"/>
<evidence type="ECO:0000313" key="2">
    <source>
        <dbReference type="EMBL" id="CAL1537283.1"/>
    </source>
</evidence>
<protein>
    <submittedName>
        <fullName evidence="2">Uncharacterized protein</fullName>
    </submittedName>
</protein>
<reference evidence="2 3" key="1">
    <citation type="submission" date="2024-04" db="EMBL/GenBank/DDBJ databases">
        <authorList>
            <consortium name="Genoscope - CEA"/>
            <person name="William W."/>
        </authorList>
    </citation>
    <scope>NUCLEOTIDE SEQUENCE [LARGE SCALE GENOMIC DNA]</scope>
</reference>
<feature type="coiled-coil region" evidence="1">
    <location>
        <begin position="178"/>
        <end position="246"/>
    </location>
</feature>
<organism evidence="2 3">
    <name type="scientific">Lymnaea stagnalis</name>
    <name type="common">Great pond snail</name>
    <name type="synonym">Helix stagnalis</name>
    <dbReference type="NCBI Taxonomy" id="6523"/>
    <lineage>
        <taxon>Eukaryota</taxon>
        <taxon>Metazoa</taxon>
        <taxon>Spiralia</taxon>
        <taxon>Lophotrochozoa</taxon>
        <taxon>Mollusca</taxon>
        <taxon>Gastropoda</taxon>
        <taxon>Heterobranchia</taxon>
        <taxon>Euthyneura</taxon>
        <taxon>Panpulmonata</taxon>
        <taxon>Hygrophila</taxon>
        <taxon>Lymnaeoidea</taxon>
        <taxon>Lymnaeidae</taxon>
        <taxon>Lymnaea</taxon>
    </lineage>
</organism>
<evidence type="ECO:0000256" key="1">
    <source>
        <dbReference type="SAM" id="Coils"/>
    </source>
</evidence>
<evidence type="ECO:0000313" key="3">
    <source>
        <dbReference type="Proteomes" id="UP001497497"/>
    </source>
</evidence>